<evidence type="ECO:0000313" key="2">
    <source>
        <dbReference type="Proteomes" id="UP000537260"/>
    </source>
</evidence>
<accession>A0A7Z0ECN1</accession>
<sequence>MTLANFTPIIWNSQMLMDFRQIAIAASLVNREYEGDARSGNTVRVNTAGAIAIKDYKAGVKESAPGVKIPRSTAPDAITSTKADLLIDQEKSFDFLIDDIDRAQAAGSLESYTRSAAEGMAEDADKFILNALSTTNAHQTASAVTSGELAFDVIGKLRLVLNKAKVPQGNRVCVINAEFESQLLKAASRITNVDQSGSAEGLRNANVGRLLGFDVYVSENLPNVAKPQAVAWYKPSFSFVSQIEKTEGLRDTDSFSDRLRGLHVYGAKAFRPAGIAAFTAS</sequence>
<evidence type="ECO:0000313" key="1">
    <source>
        <dbReference type="EMBL" id="NYJ19196.1"/>
    </source>
</evidence>
<dbReference type="Pfam" id="PF25209">
    <property type="entry name" value="Phage_capsid_4"/>
    <property type="match status" value="1"/>
</dbReference>
<proteinExistence type="predicted"/>
<name>A0A7Z0ECN1_9MICO</name>
<gene>
    <name evidence="1" type="ORF">HNR05_000987</name>
</gene>
<protein>
    <recommendedName>
        <fullName evidence="3">P22 coat protein-protein 5 domain protein</fullName>
    </recommendedName>
</protein>
<evidence type="ECO:0008006" key="3">
    <source>
        <dbReference type="Google" id="ProtNLM"/>
    </source>
</evidence>
<organism evidence="1 2">
    <name type="scientific">Glaciibacter psychrotolerans</name>
    <dbReference type="NCBI Taxonomy" id="670054"/>
    <lineage>
        <taxon>Bacteria</taxon>
        <taxon>Bacillati</taxon>
        <taxon>Actinomycetota</taxon>
        <taxon>Actinomycetes</taxon>
        <taxon>Micrococcales</taxon>
        <taxon>Microbacteriaceae</taxon>
        <taxon>Glaciibacter</taxon>
    </lineage>
</organism>
<reference evidence="1 2" key="1">
    <citation type="submission" date="2020-07" db="EMBL/GenBank/DDBJ databases">
        <title>Sequencing the genomes of 1000 actinobacteria strains.</title>
        <authorList>
            <person name="Klenk H.-P."/>
        </authorList>
    </citation>
    <scope>NUCLEOTIDE SEQUENCE [LARGE SCALE GENOMIC DNA]</scope>
    <source>
        <strain evidence="1 2">LI1</strain>
    </source>
</reference>
<keyword evidence="2" id="KW-1185">Reference proteome</keyword>
<comment type="caution">
    <text evidence="1">The sequence shown here is derived from an EMBL/GenBank/DDBJ whole genome shotgun (WGS) entry which is preliminary data.</text>
</comment>
<dbReference type="AlphaFoldDB" id="A0A7Z0ECN1"/>
<dbReference type="EMBL" id="JACCFM010000001">
    <property type="protein sequence ID" value="NYJ19196.1"/>
    <property type="molecule type" value="Genomic_DNA"/>
</dbReference>
<dbReference type="RefSeq" id="WP_179577996.1">
    <property type="nucleotide sequence ID" value="NZ_JACCFM010000001.1"/>
</dbReference>
<dbReference type="Proteomes" id="UP000537260">
    <property type="component" value="Unassembled WGS sequence"/>
</dbReference>